<dbReference type="SUPFAM" id="SSF52540">
    <property type="entry name" value="P-loop containing nucleoside triphosphate hydrolases"/>
    <property type="match status" value="1"/>
</dbReference>
<dbReference type="InterPro" id="IPR003593">
    <property type="entry name" value="AAA+_ATPase"/>
</dbReference>
<keyword evidence="4" id="KW-0067">ATP-binding</keyword>
<proteinExistence type="inferred from homology"/>
<dbReference type="EMBL" id="AM180252">
    <property type="protein sequence ID" value="CAJ54522.1"/>
    <property type="molecule type" value="Genomic_DNA"/>
</dbReference>
<dbReference type="Pfam" id="PF00005">
    <property type="entry name" value="ABC_tran"/>
    <property type="match status" value="1"/>
</dbReference>
<dbReference type="PANTHER" id="PTHR46743">
    <property type="entry name" value="TEICHOIC ACIDS EXPORT ATP-BINDING PROTEIN TAGH"/>
    <property type="match status" value="1"/>
</dbReference>
<dbReference type="PANTHER" id="PTHR46743:SF2">
    <property type="entry name" value="TEICHOIC ACIDS EXPORT ATP-BINDING PROTEIN TAGH"/>
    <property type="match status" value="1"/>
</dbReference>
<dbReference type="InterPro" id="IPR029439">
    <property type="entry name" value="Wzt_C"/>
</dbReference>
<dbReference type="InterPro" id="IPR015860">
    <property type="entry name" value="ABC_transpr_TagH-like"/>
</dbReference>
<dbReference type="Pfam" id="PF14524">
    <property type="entry name" value="Wzt_C"/>
    <property type="match status" value="1"/>
</dbReference>
<organism evidence="6 7">
    <name type="scientific">Lawsonia intracellularis (strain PHE/MN1-00)</name>
    <dbReference type="NCBI Taxonomy" id="363253"/>
    <lineage>
        <taxon>Bacteria</taxon>
        <taxon>Pseudomonadati</taxon>
        <taxon>Thermodesulfobacteriota</taxon>
        <taxon>Desulfovibrionia</taxon>
        <taxon>Desulfovibrionales</taxon>
        <taxon>Desulfovibrionaceae</taxon>
        <taxon>Lawsonia</taxon>
    </lineage>
</organism>
<evidence type="ECO:0000256" key="4">
    <source>
        <dbReference type="ARBA" id="ARBA00022840"/>
    </source>
</evidence>
<dbReference type="Proteomes" id="UP000002430">
    <property type="component" value="Chromosome"/>
</dbReference>
<dbReference type="AlphaFoldDB" id="Q1MR54"/>
<accession>Q1MR54</accession>
<dbReference type="CDD" id="cd03220">
    <property type="entry name" value="ABC_KpsT_Wzt"/>
    <property type="match status" value="1"/>
</dbReference>
<evidence type="ECO:0000256" key="3">
    <source>
        <dbReference type="ARBA" id="ARBA00022741"/>
    </source>
</evidence>
<keyword evidence="3" id="KW-0547">Nucleotide-binding</keyword>
<keyword evidence="2" id="KW-0813">Transport</keyword>
<keyword evidence="7" id="KW-1185">Reference proteome</keyword>
<dbReference type="CDD" id="cd10147">
    <property type="entry name" value="Wzt_C-like"/>
    <property type="match status" value="1"/>
</dbReference>
<evidence type="ECO:0000313" key="7">
    <source>
        <dbReference type="Proteomes" id="UP000002430"/>
    </source>
</evidence>
<sequence length="452" mass="50580">MSNKSKIDPIITVKQLCKSYPLYTKKQDHLLELFDPFRKQRHTLFHALNSISFSIYKNESIGIMGINGSGKSTLLKLLTGVLTPSSGEISVKGKVSALLELGAGFHPERTGLENIYFQGALHGQTKQEIDSYLAEIIQFADIGEYIHQPVKLYSSGMFIRLAFATAIQGNPDILIIDEALAVGDVRFQRLCFQRIEELKQQGVTFIFVSHSSDQIVAHCSRALLLGNGQLIMDGEPRNVVNRYMDILFNRNDKLSNTIKANVTLPESISTVTEKPTELTTNYDLKDKEKLNDPYSLHPWYNPYEYRWGDGRATISDIHITSSGNINNVQPGDYLSIQLKTVFHTSIIRPIFGCTIKTHDGIIVYGSNTELTGSEILYDHVSAGSITFVTFTMHCNLAPGDYFFSFGVAVMEKDTVPLDRRYDSLLLTVHGPANFFGLSNLNMIIRNSGIKHV</sequence>
<feature type="domain" description="ABC transporter" evidence="5">
    <location>
        <begin position="31"/>
        <end position="252"/>
    </location>
</feature>
<gene>
    <name evidence="6" type="primary">rfbB</name>
    <name evidence="6" type="ordered locus">LI0468</name>
</gene>
<dbReference type="eggNOG" id="COG1134">
    <property type="taxonomic scope" value="Bacteria"/>
</dbReference>
<dbReference type="Gene3D" id="2.70.50.60">
    <property type="entry name" value="abc- transporter (atp binding component) like domain"/>
    <property type="match status" value="1"/>
</dbReference>
<dbReference type="STRING" id="363253.LI0468"/>
<dbReference type="InterPro" id="IPR027417">
    <property type="entry name" value="P-loop_NTPase"/>
</dbReference>
<dbReference type="SMART" id="SM00382">
    <property type="entry name" value="AAA"/>
    <property type="match status" value="1"/>
</dbReference>
<dbReference type="HOGENOM" id="CLU_000604_101_1_7"/>
<dbReference type="GO" id="GO:0140359">
    <property type="term" value="F:ABC-type transporter activity"/>
    <property type="evidence" value="ECO:0007669"/>
    <property type="project" value="InterPro"/>
</dbReference>
<dbReference type="GO" id="GO:0005524">
    <property type="term" value="F:ATP binding"/>
    <property type="evidence" value="ECO:0007669"/>
    <property type="project" value="UniProtKB-KW"/>
</dbReference>
<evidence type="ECO:0000256" key="1">
    <source>
        <dbReference type="ARBA" id="ARBA00005417"/>
    </source>
</evidence>
<dbReference type="InterPro" id="IPR050683">
    <property type="entry name" value="Bact_Polysacc_Export_ATP-bd"/>
</dbReference>
<evidence type="ECO:0000256" key="2">
    <source>
        <dbReference type="ARBA" id="ARBA00022448"/>
    </source>
</evidence>
<evidence type="ECO:0000313" key="6">
    <source>
        <dbReference type="EMBL" id="CAJ54522.1"/>
    </source>
</evidence>
<dbReference type="GO" id="GO:0016020">
    <property type="term" value="C:membrane"/>
    <property type="evidence" value="ECO:0007669"/>
    <property type="project" value="InterPro"/>
</dbReference>
<dbReference type="Gene3D" id="3.40.50.300">
    <property type="entry name" value="P-loop containing nucleotide triphosphate hydrolases"/>
    <property type="match status" value="1"/>
</dbReference>
<protein>
    <submittedName>
        <fullName evidence="6">dTDP-D-glucose 4,6-dehydratase</fullName>
    </submittedName>
</protein>
<dbReference type="OrthoDB" id="9809450at2"/>
<dbReference type="KEGG" id="lip:LI0468"/>
<reference evidence="6 7" key="1">
    <citation type="submission" date="2005-11" db="EMBL/GenBank/DDBJ databases">
        <title>The complete genome sequence of Lawsonia intracellularis: the causative agent of proliferative enteropathy.</title>
        <authorList>
            <person name="Kaur K."/>
            <person name="Zhang Q."/>
            <person name="Beckler D."/>
            <person name="Munir S."/>
            <person name="Li L."/>
            <person name="Kinsley K."/>
            <person name="Herron L."/>
            <person name="Peterson A."/>
            <person name="May B."/>
            <person name="Singh S."/>
            <person name="Gebhart C."/>
            <person name="Kapur V."/>
        </authorList>
    </citation>
    <scope>NUCLEOTIDE SEQUENCE [LARGE SCALE GENOMIC DNA]</scope>
    <source>
        <strain evidence="6 7">PHE/MN1-00</strain>
    </source>
</reference>
<evidence type="ECO:0000259" key="5">
    <source>
        <dbReference type="PROSITE" id="PS50893"/>
    </source>
</evidence>
<dbReference type="PROSITE" id="PS50893">
    <property type="entry name" value="ABC_TRANSPORTER_2"/>
    <property type="match status" value="1"/>
</dbReference>
<comment type="similarity">
    <text evidence="1">Belongs to the ABC transporter superfamily.</text>
</comment>
<name>Q1MR54_LAWIP</name>
<dbReference type="GO" id="GO:0016887">
    <property type="term" value="F:ATP hydrolysis activity"/>
    <property type="evidence" value="ECO:0007669"/>
    <property type="project" value="InterPro"/>
</dbReference>
<dbReference type="RefSeq" id="WP_011526552.1">
    <property type="nucleotide sequence ID" value="NC_008011.1"/>
</dbReference>
<dbReference type="InterPro" id="IPR003439">
    <property type="entry name" value="ABC_transporter-like_ATP-bd"/>
</dbReference>